<gene>
    <name evidence="3" type="ORF">AB205_0021060</name>
</gene>
<dbReference type="Pfam" id="PF04727">
    <property type="entry name" value="ELMO_CED12"/>
    <property type="match status" value="1"/>
</dbReference>
<feature type="region of interest" description="Disordered" evidence="1">
    <location>
        <begin position="107"/>
        <end position="130"/>
    </location>
</feature>
<dbReference type="PANTHER" id="PTHR12771">
    <property type="entry name" value="ENGULFMENT AND CELL MOTILITY"/>
    <property type="match status" value="1"/>
</dbReference>
<protein>
    <recommendedName>
        <fullName evidence="2">ELMO domain-containing protein</fullName>
    </recommendedName>
</protein>
<dbReference type="InterPro" id="IPR050868">
    <property type="entry name" value="ELMO_domain-containing"/>
</dbReference>
<dbReference type="GO" id="GO:0007015">
    <property type="term" value="P:actin filament organization"/>
    <property type="evidence" value="ECO:0007669"/>
    <property type="project" value="TreeGrafter"/>
</dbReference>
<name>A0A2G9SB98_AQUCT</name>
<organism evidence="3 4">
    <name type="scientific">Aquarana catesbeiana</name>
    <name type="common">American bullfrog</name>
    <name type="synonym">Rana catesbeiana</name>
    <dbReference type="NCBI Taxonomy" id="8400"/>
    <lineage>
        <taxon>Eukaryota</taxon>
        <taxon>Metazoa</taxon>
        <taxon>Chordata</taxon>
        <taxon>Craniata</taxon>
        <taxon>Vertebrata</taxon>
        <taxon>Euteleostomi</taxon>
        <taxon>Amphibia</taxon>
        <taxon>Batrachia</taxon>
        <taxon>Anura</taxon>
        <taxon>Neobatrachia</taxon>
        <taxon>Ranoidea</taxon>
        <taxon>Ranidae</taxon>
        <taxon>Aquarana</taxon>
    </lineage>
</organism>
<keyword evidence="4" id="KW-1185">Reference proteome</keyword>
<feature type="domain" description="ELMO" evidence="2">
    <location>
        <begin position="17"/>
        <end position="58"/>
    </location>
</feature>
<accession>A0A2G9SB98</accession>
<dbReference type="PANTHER" id="PTHR12771:SF16">
    <property type="entry name" value="ENGULFMENT AND CELL MOTILITY PROTEIN 3"/>
    <property type="match status" value="1"/>
</dbReference>
<proteinExistence type="predicted"/>
<dbReference type="OrthoDB" id="28413at2759"/>
<dbReference type="InterPro" id="IPR006816">
    <property type="entry name" value="ELMO_dom"/>
</dbReference>
<feature type="compositionally biased region" description="Polar residues" evidence="1">
    <location>
        <begin position="121"/>
        <end position="130"/>
    </location>
</feature>
<evidence type="ECO:0000313" key="4">
    <source>
        <dbReference type="Proteomes" id="UP000228934"/>
    </source>
</evidence>
<evidence type="ECO:0000259" key="2">
    <source>
        <dbReference type="Pfam" id="PF04727"/>
    </source>
</evidence>
<evidence type="ECO:0000256" key="1">
    <source>
        <dbReference type="SAM" id="MobiDB-lite"/>
    </source>
</evidence>
<reference evidence="4" key="1">
    <citation type="journal article" date="2017" name="Nat. Commun.">
        <title>The North American bullfrog draft genome provides insight into hormonal regulation of long noncoding RNA.</title>
        <authorList>
            <person name="Hammond S.A."/>
            <person name="Warren R.L."/>
            <person name="Vandervalk B.P."/>
            <person name="Kucuk E."/>
            <person name="Khan H."/>
            <person name="Gibb E.A."/>
            <person name="Pandoh P."/>
            <person name="Kirk H."/>
            <person name="Zhao Y."/>
            <person name="Jones M."/>
            <person name="Mungall A.J."/>
            <person name="Coope R."/>
            <person name="Pleasance S."/>
            <person name="Moore R.A."/>
            <person name="Holt R.A."/>
            <person name="Round J.M."/>
            <person name="Ohora S."/>
            <person name="Walle B.V."/>
            <person name="Veldhoen N."/>
            <person name="Helbing C.C."/>
            <person name="Birol I."/>
        </authorList>
    </citation>
    <scope>NUCLEOTIDE SEQUENCE [LARGE SCALE GENOMIC DNA]</scope>
</reference>
<feature type="non-terminal residue" evidence="3">
    <location>
        <position position="1"/>
    </location>
</feature>
<dbReference type="Proteomes" id="UP000228934">
    <property type="component" value="Unassembled WGS sequence"/>
</dbReference>
<dbReference type="EMBL" id="KV925815">
    <property type="protein sequence ID" value="PIO37396.1"/>
    <property type="molecule type" value="Genomic_DNA"/>
</dbReference>
<dbReference type="GO" id="GO:0048870">
    <property type="term" value="P:cell motility"/>
    <property type="evidence" value="ECO:0007669"/>
    <property type="project" value="TreeGrafter"/>
</dbReference>
<dbReference type="AlphaFoldDB" id="A0A2G9SB98"/>
<sequence>LVFIIHSTPIASETGQGFQALFYAQDHFMQELFSVCIQVLNKTWKEMRATQEDFEKVMHVLKEQISRTLALAPTTLDLFRTKISSLNYSEILRRRQEERLIQDEALSPPVINGGDQRDLTGNEQTTRSPVTEEYSSVLFTFRELCSWTLRAHHQEKKHNVPKG</sequence>
<evidence type="ECO:0000313" key="3">
    <source>
        <dbReference type="EMBL" id="PIO37396.1"/>
    </source>
</evidence>